<dbReference type="SFLD" id="SFLDG01386">
    <property type="entry name" value="main_SPASM_domain-containing"/>
    <property type="match status" value="1"/>
</dbReference>
<accession>A0A1N7CYZ5</accession>
<evidence type="ECO:0000313" key="6">
    <source>
        <dbReference type="EMBL" id="SIR68803.1"/>
    </source>
</evidence>
<dbReference type="NCBIfam" id="TIGR04269">
    <property type="entry name" value="SAM_SPASM_FxsB"/>
    <property type="match status" value="1"/>
</dbReference>
<reference evidence="7" key="1">
    <citation type="submission" date="2017-01" db="EMBL/GenBank/DDBJ databases">
        <authorList>
            <person name="Varghese N."/>
            <person name="Submissions S."/>
        </authorList>
    </citation>
    <scope>NUCLEOTIDE SEQUENCE [LARGE SCALE GENOMIC DNA]</scope>
    <source>
        <strain evidence="7">ATCC 12950</strain>
    </source>
</reference>
<keyword evidence="7" id="KW-1185">Reference proteome</keyword>
<dbReference type="GO" id="GO:0016491">
    <property type="term" value="F:oxidoreductase activity"/>
    <property type="evidence" value="ECO:0007669"/>
    <property type="project" value="InterPro"/>
</dbReference>
<dbReference type="InterPro" id="IPR026337">
    <property type="entry name" value="AKG_HExxH"/>
</dbReference>
<dbReference type="InterPro" id="IPR007197">
    <property type="entry name" value="rSAM"/>
</dbReference>
<dbReference type="GO" id="GO:0051536">
    <property type="term" value="F:iron-sulfur cluster binding"/>
    <property type="evidence" value="ECO:0007669"/>
    <property type="project" value="UniProtKB-KW"/>
</dbReference>
<dbReference type="GO" id="GO:0046872">
    <property type="term" value="F:metal ion binding"/>
    <property type="evidence" value="ECO:0007669"/>
    <property type="project" value="UniProtKB-KW"/>
</dbReference>
<dbReference type="NCBIfam" id="TIGR04267">
    <property type="entry name" value="mod_HExxH"/>
    <property type="match status" value="1"/>
</dbReference>
<dbReference type="OrthoDB" id="9782387at2"/>
<keyword evidence="4" id="KW-0411">Iron-sulfur</keyword>
<keyword evidence="2" id="KW-0479">Metal-binding</keyword>
<organism evidence="6 7">
    <name type="scientific">Microbispora rosea</name>
    <dbReference type="NCBI Taxonomy" id="58117"/>
    <lineage>
        <taxon>Bacteria</taxon>
        <taxon>Bacillati</taxon>
        <taxon>Actinomycetota</taxon>
        <taxon>Actinomycetes</taxon>
        <taxon>Streptosporangiales</taxon>
        <taxon>Streptosporangiaceae</taxon>
        <taxon>Microbispora</taxon>
    </lineage>
</organism>
<dbReference type="SFLD" id="SFLDS00029">
    <property type="entry name" value="Radical_SAM"/>
    <property type="match status" value="1"/>
</dbReference>
<dbReference type="SUPFAM" id="SSF102114">
    <property type="entry name" value="Radical SAM enzymes"/>
    <property type="match status" value="1"/>
</dbReference>
<dbReference type="CDD" id="cd01335">
    <property type="entry name" value="Radical_SAM"/>
    <property type="match status" value="1"/>
</dbReference>
<dbReference type="SFLD" id="SFLDG01067">
    <property type="entry name" value="SPASM/twitch_domain_containing"/>
    <property type="match status" value="1"/>
</dbReference>
<evidence type="ECO:0000256" key="1">
    <source>
        <dbReference type="ARBA" id="ARBA00022691"/>
    </source>
</evidence>
<dbReference type="InterPro" id="IPR023867">
    <property type="entry name" value="Sulphatase_maturase_rSAM"/>
</dbReference>
<protein>
    <recommendedName>
        <fullName evidence="5">Radical SAM core domain-containing protein</fullName>
    </recommendedName>
</protein>
<dbReference type="PANTHER" id="PTHR43273:SF8">
    <property type="entry name" value="RADICAL SAM DOMAIN PROTEIN"/>
    <property type="match status" value="1"/>
</dbReference>
<keyword evidence="1" id="KW-0949">S-adenosyl-L-methionine</keyword>
<evidence type="ECO:0000256" key="3">
    <source>
        <dbReference type="ARBA" id="ARBA00023004"/>
    </source>
</evidence>
<proteinExistence type="predicted"/>
<dbReference type="InterPro" id="IPR058240">
    <property type="entry name" value="rSAM_sf"/>
</dbReference>
<dbReference type="InterPro" id="IPR013785">
    <property type="entry name" value="Aldolase_TIM"/>
</dbReference>
<evidence type="ECO:0000259" key="5">
    <source>
        <dbReference type="PROSITE" id="PS51918"/>
    </source>
</evidence>
<dbReference type="Gene3D" id="3.20.20.70">
    <property type="entry name" value="Aldolase class I"/>
    <property type="match status" value="1"/>
</dbReference>
<feature type="domain" description="Radical SAM core" evidence="5">
    <location>
        <begin position="10"/>
        <end position="250"/>
    </location>
</feature>
<dbReference type="EMBL" id="FTNI01000013">
    <property type="protein sequence ID" value="SIR68803.1"/>
    <property type="molecule type" value="Genomic_DNA"/>
</dbReference>
<dbReference type="InterPro" id="IPR026335">
    <property type="entry name" value="rSAM_SPASM_FxsB"/>
</dbReference>
<dbReference type="STRING" id="58117.SAMN05421833_11313"/>
<dbReference type="PROSITE" id="PS51918">
    <property type="entry name" value="RADICAL_SAM"/>
    <property type="match status" value="1"/>
</dbReference>
<dbReference type="AlphaFoldDB" id="A0A1N7CYZ5"/>
<dbReference type="Pfam" id="PF04055">
    <property type="entry name" value="Radical_SAM"/>
    <property type="match status" value="1"/>
</dbReference>
<keyword evidence="3" id="KW-0408">Iron</keyword>
<evidence type="ECO:0000313" key="7">
    <source>
        <dbReference type="Proteomes" id="UP000186096"/>
    </source>
</evidence>
<name>A0A1N7CYZ5_9ACTN</name>
<dbReference type="Proteomes" id="UP000186096">
    <property type="component" value="Unassembled WGS sequence"/>
</dbReference>
<dbReference type="SFLD" id="SFLDG01072">
    <property type="entry name" value="dehydrogenase_like"/>
    <property type="match status" value="1"/>
</dbReference>
<evidence type="ECO:0000256" key="4">
    <source>
        <dbReference type="ARBA" id="ARBA00023014"/>
    </source>
</evidence>
<dbReference type="PANTHER" id="PTHR43273">
    <property type="entry name" value="ANAEROBIC SULFATASE-MATURATING ENZYME HOMOLOG ASLB-RELATED"/>
    <property type="match status" value="1"/>
</dbReference>
<gene>
    <name evidence="6" type="ORF">SAMN05421833_11313</name>
</gene>
<evidence type="ECO:0000256" key="2">
    <source>
        <dbReference type="ARBA" id="ARBA00022723"/>
    </source>
</evidence>
<sequence length="753" mass="81952">MEGGGASGPILPFRQFVLKVHSRCDLACDHCYVYEHADQSWRGRPTTMSPETIALVAERIADHVRGHGLDEIHVVLHGGEPLLAGRDRLASVATELRRRLDGLCRLDLRIHTNGMLLDDRFLDVFAAHGITVGVSLDGDRAANDRHRRYADGRSSHARAVRAVELLRRRPELYAGLLCTIDVANDPIAVYEALLALRPPRVDFLLPHATWDAPPARPTPTAYADWLVKIYDRWVADGRPTTVRLFESIIRTTHGGASLTEAIGLQPSTLIVIETDGSYELVDSLKVAHEGAPVTGHHVATTSLDEVAAHPGVRARQQGLRGVSAGCRRCPLVRSCGGGLYPHRYRSGSFDNPSVYCADLFTLIGHVRATTMRAHTLPSADLDTIASGLGGAEEVERLATAQLSLRRALLAAVRRKAGQSTAWDLLTRLDREHGAALAAVLTHPYVRAWAVACLRGDAPAARLANIAAAAAVHARLDARLDVEAVGGEVHLPTIGVLEGAGEGPAALVIEDGRARLRDGGPRSLRPVLRLVSGGFSVVLEDADPYRDCHRWRPAGRLTGEQAARWQEAFEQAWQLIEKEYPSYVPAIEAGLTTIVPLLPAEEGREVSSAARDAFGAVAAALPSDPATLALLILHEFQHVKLGAVLDLLDLFDESDRRLFHAPWRDDPRPIEGLLQGTYAHLAVTDFWRVRRHAEPEPARRHFAHWRVQTAEAIETLAGSKALTPLGERFVAGMRHAIAPWLAEEVAEPAAAPGR</sequence>